<gene>
    <name evidence="14" type="ORF">OIDMADRAFT_35685</name>
</gene>
<keyword evidence="3" id="KW-0444">Lipid biosynthesis</keyword>
<dbReference type="AlphaFoldDB" id="A0A0C3GQB3"/>
<evidence type="ECO:0000256" key="11">
    <source>
        <dbReference type="ARBA" id="ARBA00023166"/>
    </source>
</evidence>
<evidence type="ECO:0000256" key="6">
    <source>
        <dbReference type="ARBA" id="ARBA00022955"/>
    </source>
</evidence>
<evidence type="ECO:0000256" key="9">
    <source>
        <dbReference type="ARBA" id="ARBA00023098"/>
    </source>
</evidence>
<accession>A0A0C3GQB3</accession>
<evidence type="ECO:0000256" key="12">
    <source>
        <dbReference type="ARBA" id="ARBA00023221"/>
    </source>
</evidence>
<reference evidence="15" key="2">
    <citation type="submission" date="2015-01" db="EMBL/GenBank/DDBJ databases">
        <title>Evolutionary Origins and Diversification of the Mycorrhizal Mutualists.</title>
        <authorList>
            <consortium name="DOE Joint Genome Institute"/>
            <consortium name="Mycorrhizal Genomics Consortium"/>
            <person name="Kohler A."/>
            <person name="Kuo A."/>
            <person name="Nagy L.G."/>
            <person name="Floudas D."/>
            <person name="Copeland A."/>
            <person name="Barry K.W."/>
            <person name="Cichocki N."/>
            <person name="Veneault-Fourrey C."/>
            <person name="LaButti K."/>
            <person name="Lindquist E.A."/>
            <person name="Lipzen A."/>
            <person name="Lundell T."/>
            <person name="Morin E."/>
            <person name="Murat C."/>
            <person name="Riley R."/>
            <person name="Ohm R."/>
            <person name="Sun H."/>
            <person name="Tunlid A."/>
            <person name="Henrissat B."/>
            <person name="Grigoriev I.V."/>
            <person name="Hibbett D.S."/>
            <person name="Martin F."/>
        </authorList>
    </citation>
    <scope>NUCLEOTIDE SEQUENCE [LARGE SCALE GENOMIC DNA]</scope>
    <source>
        <strain evidence="15">Zn</strain>
    </source>
</reference>
<dbReference type="EMBL" id="KN832894">
    <property type="protein sequence ID" value="KIM93584.1"/>
    <property type="molecule type" value="Genomic_DNA"/>
</dbReference>
<reference evidence="14 15" key="1">
    <citation type="submission" date="2014-04" db="EMBL/GenBank/DDBJ databases">
        <authorList>
            <consortium name="DOE Joint Genome Institute"/>
            <person name="Kuo A."/>
            <person name="Martino E."/>
            <person name="Perotto S."/>
            <person name="Kohler A."/>
            <person name="Nagy L.G."/>
            <person name="Floudas D."/>
            <person name="Copeland A."/>
            <person name="Barry K.W."/>
            <person name="Cichocki N."/>
            <person name="Veneault-Fourrey C."/>
            <person name="LaButti K."/>
            <person name="Lindquist E.A."/>
            <person name="Lipzen A."/>
            <person name="Lundell T."/>
            <person name="Morin E."/>
            <person name="Murat C."/>
            <person name="Sun H."/>
            <person name="Tunlid A."/>
            <person name="Henrissat B."/>
            <person name="Grigoriev I.V."/>
            <person name="Hibbett D.S."/>
            <person name="Martin F."/>
            <person name="Nordberg H.P."/>
            <person name="Cantor M.N."/>
            <person name="Hua S.X."/>
        </authorList>
    </citation>
    <scope>NUCLEOTIDE SEQUENCE [LARGE SCALE GENOMIC DNA]</scope>
    <source>
        <strain evidence="14 15">Zn</strain>
    </source>
</reference>
<comment type="subcellular location">
    <subcellularLocation>
        <location evidence="1">Endoplasmic reticulum membrane</location>
        <topology evidence="1">Multi-pass membrane protein</topology>
    </subcellularLocation>
</comment>
<evidence type="ECO:0000256" key="1">
    <source>
        <dbReference type="ARBA" id="ARBA00004477"/>
    </source>
</evidence>
<evidence type="ECO:0000256" key="8">
    <source>
        <dbReference type="ARBA" id="ARBA00023011"/>
    </source>
</evidence>
<dbReference type="Pfam" id="PF03694">
    <property type="entry name" value="Erg28"/>
    <property type="match status" value="1"/>
</dbReference>
<keyword evidence="4 13" id="KW-0812">Transmembrane</keyword>
<dbReference type="STRING" id="913774.A0A0C3GQB3"/>
<protein>
    <recommendedName>
        <fullName evidence="16">Ergosterol biosynthesis protein</fullName>
    </recommendedName>
</protein>
<proteinExistence type="inferred from homology"/>
<evidence type="ECO:0000256" key="7">
    <source>
        <dbReference type="ARBA" id="ARBA00022989"/>
    </source>
</evidence>
<keyword evidence="7 13" id="KW-1133">Transmembrane helix</keyword>
<evidence type="ECO:0000313" key="15">
    <source>
        <dbReference type="Proteomes" id="UP000054321"/>
    </source>
</evidence>
<evidence type="ECO:0000256" key="5">
    <source>
        <dbReference type="ARBA" id="ARBA00022824"/>
    </source>
</evidence>
<dbReference type="GO" id="GO:0016126">
    <property type="term" value="P:sterol biosynthetic process"/>
    <property type="evidence" value="ECO:0007669"/>
    <property type="project" value="UniProtKB-KW"/>
</dbReference>
<dbReference type="Proteomes" id="UP000054321">
    <property type="component" value="Unassembled WGS sequence"/>
</dbReference>
<keyword evidence="6" id="KW-0752">Steroid biosynthesis</keyword>
<evidence type="ECO:0000313" key="14">
    <source>
        <dbReference type="EMBL" id="KIM93584.1"/>
    </source>
</evidence>
<evidence type="ECO:0000256" key="3">
    <source>
        <dbReference type="ARBA" id="ARBA00022516"/>
    </source>
</evidence>
<dbReference type="PANTHER" id="PTHR15451">
    <property type="entry name" value="ERGOSTEROL BIOSYNTHETIC PROTEIN 28-RELATED"/>
    <property type="match status" value="1"/>
</dbReference>
<dbReference type="HOGENOM" id="CLU_114589_0_0_1"/>
<dbReference type="OrthoDB" id="6485510at2759"/>
<feature type="transmembrane region" description="Helical" evidence="13">
    <location>
        <begin position="137"/>
        <end position="156"/>
    </location>
</feature>
<evidence type="ECO:0000256" key="10">
    <source>
        <dbReference type="ARBA" id="ARBA00023136"/>
    </source>
</evidence>
<evidence type="ECO:0000256" key="2">
    <source>
        <dbReference type="ARBA" id="ARBA00005377"/>
    </source>
</evidence>
<evidence type="ECO:0000256" key="4">
    <source>
        <dbReference type="ARBA" id="ARBA00022692"/>
    </source>
</evidence>
<name>A0A0C3GQB3_OIDMZ</name>
<keyword evidence="11" id="KW-1207">Sterol metabolism</keyword>
<feature type="transmembrane region" description="Helical" evidence="13">
    <location>
        <begin position="106"/>
        <end position="125"/>
    </location>
</feature>
<dbReference type="GO" id="GO:0030674">
    <property type="term" value="F:protein-macromolecule adaptor activity"/>
    <property type="evidence" value="ECO:0007669"/>
    <property type="project" value="TreeGrafter"/>
</dbReference>
<dbReference type="FunCoup" id="A0A0C3GQB3">
    <property type="interactions" value="280"/>
</dbReference>
<dbReference type="InParanoid" id="A0A0C3GQB3"/>
<keyword evidence="5" id="KW-0256">Endoplasmic reticulum</keyword>
<evidence type="ECO:0008006" key="16">
    <source>
        <dbReference type="Google" id="ProtNLM"/>
    </source>
</evidence>
<comment type="similarity">
    <text evidence="2">Belongs to the ERG28 family.</text>
</comment>
<keyword evidence="12" id="KW-0753">Steroid metabolism</keyword>
<dbReference type="GO" id="GO:0005789">
    <property type="term" value="C:endoplasmic reticulum membrane"/>
    <property type="evidence" value="ECO:0007669"/>
    <property type="project" value="UniProtKB-SubCell"/>
</dbReference>
<keyword evidence="15" id="KW-1185">Reference proteome</keyword>
<dbReference type="PANTHER" id="PTHR15451:SF19">
    <property type="entry name" value="ERGOSTEROL BIOSYNTHETIC PROTEIN 28 HOMOLOG"/>
    <property type="match status" value="1"/>
</dbReference>
<dbReference type="InterPro" id="IPR005352">
    <property type="entry name" value="Erg28"/>
</dbReference>
<keyword evidence="8" id="KW-0756">Sterol biosynthesis</keyword>
<evidence type="ECO:0000256" key="13">
    <source>
        <dbReference type="SAM" id="Phobius"/>
    </source>
</evidence>
<keyword evidence="9" id="KW-0443">Lipid metabolism</keyword>
<organism evidence="14 15">
    <name type="scientific">Oidiodendron maius (strain Zn)</name>
    <dbReference type="NCBI Taxonomy" id="913774"/>
    <lineage>
        <taxon>Eukaryota</taxon>
        <taxon>Fungi</taxon>
        <taxon>Dikarya</taxon>
        <taxon>Ascomycota</taxon>
        <taxon>Pezizomycotina</taxon>
        <taxon>Leotiomycetes</taxon>
        <taxon>Leotiomycetes incertae sedis</taxon>
        <taxon>Myxotrichaceae</taxon>
        <taxon>Oidiodendron</taxon>
    </lineage>
</organism>
<sequence length="157" mass="17716">MDQTSVLDVFRASFPQHAGLLPKWMLLLSIVSTGNSAECYGTMKLPRQIYNTDPKNPTVKAIPKNDVSHSTVTPLSARTFGTWTFITSVVRFYAAYNIDNPAMYKVAFATFLVASGHFISEWLLFKTARWNPSLASPLAVSSGTLVWMLCQWRWYLK</sequence>
<keyword evidence="10 13" id="KW-0472">Membrane</keyword>